<dbReference type="Pfam" id="PF13474">
    <property type="entry name" value="SnoaL_3"/>
    <property type="match status" value="1"/>
</dbReference>
<dbReference type="RefSeq" id="WP_025411345.1">
    <property type="nucleotide sequence ID" value="NZ_CP007128.1"/>
</dbReference>
<dbReference type="HOGENOM" id="CLU_1452495_0_0_0"/>
<dbReference type="OrthoDB" id="9795229at2"/>
<dbReference type="InParanoid" id="W0RHF9"/>
<keyword evidence="4" id="KW-1185">Reference proteome</keyword>
<reference evidence="3 4" key="1">
    <citation type="journal article" date="2014" name="Genome Announc.">
        <title>Genome Sequence and Methylome of Soil Bacterium Gemmatirosa kalamazoonensis KBS708T, a Member of the Rarely Cultivated Gemmatimonadetes Phylum.</title>
        <authorList>
            <person name="Debruyn J.M."/>
            <person name="Radosevich M."/>
            <person name="Wommack K.E."/>
            <person name="Polson S.W."/>
            <person name="Hauser L.J."/>
            <person name="Fawaz M.N."/>
            <person name="Korlach J."/>
            <person name="Tsai Y.C."/>
        </authorList>
    </citation>
    <scope>NUCLEOTIDE SEQUENCE [LARGE SCALE GENOMIC DNA]</scope>
    <source>
        <strain evidence="3 4">KBS708</strain>
    </source>
</reference>
<keyword evidence="1" id="KW-0732">Signal</keyword>
<feature type="domain" description="SnoaL-like" evidence="2">
    <location>
        <begin position="50"/>
        <end position="170"/>
    </location>
</feature>
<dbReference type="SUPFAM" id="SSF54427">
    <property type="entry name" value="NTF2-like"/>
    <property type="match status" value="1"/>
</dbReference>
<dbReference type="eggNOG" id="COG4875">
    <property type="taxonomic scope" value="Bacteria"/>
</dbReference>
<gene>
    <name evidence="3" type="ORF">J421_2325</name>
</gene>
<proteinExistence type="predicted"/>
<evidence type="ECO:0000256" key="1">
    <source>
        <dbReference type="SAM" id="SignalP"/>
    </source>
</evidence>
<protein>
    <recommendedName>
        <fullName evidence="2">SnoaL-like domain-containing protein</fullName>
    </recommendedName>
</protein>
<dbReference type="InterPro" id="IPR037401">
    <property type="entry name" value="SnoaL-like"/>
</dbReference>
<organism evidence="3 4">
    <name type="scientific">Gemmatirosa kalamazoonensis</name>
    <dbReference type="NCBI Taxonomy" id="861299"/>
    <lineage>
        <taxon>Bacteria</taxon>
        <taxon>Pseudomonadati</taxon>
        <taxon>Gemmatimonadota</taxon>
        <taxon>Gemmatimonadia</taxon>
        <taxon>Gemmatimonadales</taxon>
        <taxon>Gemmatimonadaceae</taxon>
        <taxon>Gemmatirosa</taxon>
    </lineage>
</organism>
<dbReference type="InterPro" id="IPR032710">
    <property type="entry name" value="NTF2-like_dom_sf"/>
</dbReference>
<dbReference type="AlphaFoldDB" id="W0RHF9"/>
<sequence length="186" mass="19950">MIAPSSPSRPRALLLPALLAAALLGALCACTAPPASDPRRDAALSDTLTALIVRAYDFSRPGFVERATSLYAPTGPVISAAAGRVTTTRAAVVQSIASFWDRVGRNMQGPRFLIRERHATALGPAAAVLTIAYVIPHHTPEGRPHTLGGAWTALFVRRDDRWVIVQEHLSDLPPQPERMDSTMAMP</sequence>
<accession>W0RHF9</accession>
<dbReference type="Proteomes" id="UP000019151">
    <property type="component" value="Chromosome"/>
</dbReference>
<feature type="chain" id="PRO_5004794120" description="SnoaL-like domain-containing protein" evidence="1">
    <location>
        <begin position="32"/>
        <end position="186"/>
    </location>
</feature>
<evidence type="ECO:0000259" key="2">
    <source>
        <dbReference type="Pfam" id="PF13474"/>
    </source>
</evidence>
<dbReference type="Gene3D" id="3.10.450.50">
    <property type="match status" value="1"/>
</dbReference>
<dbReference type="KEGG" id="gba:J421_2325"/>
<name>W0RHF9_9BACT</name>
<evidence type="ECO:0000313" key="3">
    <source>
        <dbReference type="EMBL" id="AHG89862.1"/>
    </source>
</evidence>
<dbReference type="EMBL" id="CP007128">
    <property type="protein sequence ID" value="AHG89862.1"/>
    <property type="molecule type" value="Genomic_DNA"/>
</dbReference>
<evidence type="ECO:0000313" key="4">
    <source>
        <dbReference type="Proteomes" id="UP000019151"/>
    </source>
</evidence>
<feature type="signal peptide" evidence="1">
    <location>
        <begin position="1"/>
        <end position="31"/>
    </location>
</feature>